<reference evidence="2 3" key="1">
    <citation type="submission" date="2020-08" db="EMBL/GenBank/DDBJ databases">
        <title>Sequencing the genomes of 1000 actinobacteria strains.</title>
        <authorList>
            <person name="Klenk H.-P."/>
        </authorList>
    </citation>
    <scope>NUCLEOTIDE SEQUENCE [LARGE SCALE GENOMIC DNA]</scope>
    <source>
        <strain evidence="2 3">DSM 45084</strain>
    </source>
</reference>
<evidence type="ECO:0000313" key="3">
    <source>
        <dbReference type="Proteomes" id="UP000542674"/>
    </source>
</evidence>
<evidence type="ECO:0000313" key="2">
    <source>
        <dbReference type="EMBL" id="MBB4963678.1"/>
    </source>
</evidence>
<gene>
    <name evidence="2" type="ORF">F4559_001037</name>
</gene>
<accession>A0A7W7WUR1</accession>
<dbReference type="AlphaFoldDB" id="A0A7W7WUR1"/>
<organism evidence="2 3">
    <name type="scientific">Saccharothrix violaceirubra</name>
    <dbReference type="NCBI Taxonomy" id="413306"/>
    <lineage>
        <taxon>Bacteria</taxon>
        <taxon>Bacillati</taxon>
        <taxon>Actinomycetota</taxon>
        <taxon>Actinomycetes</taxon>
        <taxon>Pseudonocardiales</taxon>
        <taxon>Pseudonocardiaceae</taxon>
        <taxon>Saccharothrix</taxon>
    </lineage>
</organism>
<proteinExistence type="predicted"/>
<name>A0A7W7WUR1_9PSEU</name>
<keyword evidence="3" id="KW-1185">Reference proteome</keyword>
<comment type="caution">
    <text evidence="2">The sequence shown here is derived from an EMBL/GenBank/DDBJ whole genome shotgun (WGS) entry which is preliminary data.</text>
</comment>
<sequence>MAGAGAVAFVFGLCALSFAGGCVLTAFMLRRPEPVPDSEPGSDDDRESRPGHAGPAHRSPVLHVPESARGRSPEGTVPVQEPPEGSSAARPYGRVARRDGS</sequence>
<dbReference type="Proteomes" id="UP000542674">
    <property type="component" value="Unassembled WGS sequence"/>
</dbReference>
<protein>
    <submittedName>
        <fullName evidence="2">Uncharacterized protein</fullName>
    </submittedName>
</protein>
<feature type="region of interest" description="Disordered" evidence="1">
    <location>
        <begin position="32"/>
        <end position="101"/>
    </location>
</feature>
<evidence type="ECO:0000256" key="1">
    <source>
        <dbReference type="SAM" id="MobiDB-lite"/>
    </source>
</evidence>
<dbReference type="RefSeq" id="WP_184666430.1">
    <property type="nucleotide sequence ID" value="NZ_BAABAI010000034.1"/>
</dbReference>
<dbReference type="EMBL" id="JACHJS010000001">
    <property type="protein sequence ID" value="MBB4963678.1"/>
    <property type="molecule type" value="Genomic_DNA"/>
</dbReference>